<sequence length="174" mass="19364">MHTLQWRPELPLPRAQGNVVPWTTMTQSSQFTEQNPGEGPDSTAQHEQRTVQHRVAPMYRMPESSGTQPQFVASDKHDTAGEHYDHRLLEVQSISGGGVQTTPAPDDEDIAHAVQMAGLEKSCSSSSMCYCCRWTIRRQSTAAMCDVPHYVTVEEPVCVQIVEDVCVQTAIQPR</sequence>
<dbReference type="Proteomes" id="UP000245119">
    <property type="component" value="Linkage Group LG4"/>
</dbReference>
<keyword evidence="3" id="KW-1185">Reference proteome</keyword>
<evidence type="ECO:0000313" key="2">
    <source>
        <dbReference type="EMBL" id="PVD31833.1"/>
    </source>
</evidence>
<gene>
    <name evidence="2" type="ORF">C0Q70_07251</name>
</gene>
<reference evidence="2 3" key="1">
    <citation type="submission" date="2018-04" db="EMBL/GenBank/DDBJ databases">
        <title>The genome of golden apple snail Pomacea canaliculata provides insight into stress tolerance and invasive adaptation.</title>
        <authorList>
            <person name="Liu C."/>
            <person name="Liu B."/>
            <person name="Ren Y."/>
            <person name="Zhang Y."/>
            <person name="Wang H."/>
            <person name="Li S."/>
            <person name="Jiang F."/>
            <person name="Yin L."/>
            <person name="Zhang G."/>
            <person name="Qian W."/>
            <person name="Fan W."/>
        </authorList>
    </citation>
    <scope>NUCLEOTIDE SEQUENCE [LARGE SCALE GENOMIC DNA]</scope>
    <source>
        <strain evidence="2">SZHN2017</strain>
        <tissue evidence="2">Muscle</tissue>
    </source>
</reference>
<proteinExistence type="predicted"/>
<organism evidence="2 3">
    <name type="scientific">Pomacea canaliculata</name>
    <name type="common">Golden apple snail</name>
    <dbReference type="NCBI Taxonomy" id="400727"/>
    <lineage>
        <taxon>Eukaryota</taxon>
        <taxon>Metazoa</taxon>
        <taxon>Spiralia</taxon>
        <taxon>Lophotrochozoa</taxon>
        <taxon>Mollusca</taxon>
        <taxon>Gastropoda</taxon>
        <taxon>Caenogastropoda</taxon>
        <taxon>Architaenioglossa</taxon>
        <taxon>Ampullarioidea</taxon>
        <taxon>Ampullariidae</taxon>
        <taxon>Pomacea</taxon>
    </lineage>
</organism>
<comment type="caution">
    <text evidence="2">The sequence shown here is derived from an EMBL/GenBank/DDBJ whole genome shotgun (WGS) entry which is preliminary data.</text>
</comment>
<name>A0A2T7PEI7_POMCA</name>
<dbReference type="EMBL" id="PZQS01000004">
    <property type="protein sequence ID" value="PVD31833.1"/>
    <property type="molecule type" value="Genomic_DNA"/>
</dbReference>
<evidence type="ECO:0000256" key="1">
    <source>
        <dbReference type="SAM" id="MobiDB-lite"/>
    </source>
</evidence>
<feature type="region of interest" description="Disordered" evidence="1">
    <location>
        <begin position="28"/>
        <end position="49"/>
    </location>
</feature>
<protein>
    <submittedName>
        <fullName evidence="2">Uncharacterized protein</fullName>
    </submittedName>
</protein>
<evidence type="ECO:0000313" key="3">
    <source>
        <dbReference type="Proteomes" id="UP000245119"/>
    </source>
</evidence>
<dbReference type="AlphaFoldDB" id="A0A2T7PEI7"/>
<accession>A0A2T7PEI7</accession>